<accession>A0ABN8LPJ9</accession>
<evidence type="ECO:0008006" key="3">
    <source>
        <dbReference type="Google" id="ProtNLM"/>
    </source>
</evidence>
<name>A0ABN8LPJ9_9CNID</name>
<dbReference type="PROSITE" id="PS01009">
    <property type="entry name" value="CRISP_1"/>
    <property type="match status" value="1"/>
</dbReference>
<proteinExistence type="predicted"/>
<dbReference type="Gene3D" id="3.40.33.10">
    <property type="entry name" value="CAP"/>
    <property type="match status" value="1"/>
</dbReference>
<dbReference type="Proteomes" id="UP001159427">
    <property type="component" value="Unassembled WGS sequence"/>
</dbReference>
<dbReference type="InterPro" id="IPR018244">
    <property type="entry name" value="Allrgn_V5/Tpx1_CS"/>
</dbReference>
<evidence type="ECO:0000313" key="2">
    <source>
        <dbReference type="Proteomes" id="UP001159427"/>
    </source>
</evidence>
<gene>
    <name evidence="1" type="ORF">PEVE_00024632</name>
</gene>
<dbReference type="EMBL" id="CALNXI010000033">
    <property type="protein sequence ID" value="CAH3015998.1"/>
    <property type="molecule type" value="Genomic_DNA"/>
</dbReference>
<reference evidence="1 2" key="1">
    <citation type="submission" date="2022-05" db="EMBL/GenBank/DDBJ databases">
        <authorList>
            <consortium name="Genoscope - CEA"/>
            <person name="William W."/>
        </authorList>
    </citation>
    <scope>NUCLEOTIDE SEQUENCE [LARGE SCALE GENOMIC DNA]</scope>
</reference>
<dbReference type="InterPro" id="IPR035940">
    <property type="entry name" value="CAP_sf"/>
</dbReference>
<evidence type="ECO:0000313" key="1">
    <source>
        <dbReference type="EMBL" id="CAH3015998.1"/>
    </source>
</evidence>
<dbReference type="SUPFAM" id="SSF55797">
    <property type="entry name" value="PR-1-like"/>
    <property type="match status" value="1"/>
</dbReference>
<sequence>MEVCDPGYTFGQATGSPGAGHFSQVVWKESTKLGIGMAETDENGMKCTYIVGRYKPAGNYGGEYAENVPQGHTVSNEHKVFKALKELDRAKAWDVTGFTQSKSHCVTCLFNESFRTGQFSFLWKIAKSIVTIMCLSVLPCIPNSWSPLLTLTYEIWHTRETLLLSFGISVLESRKGQSWVQLRSIFTQTTYPKHVTILMLGYLHMIPRFI</sequence>
<protein>
    <recommendedName>
        <fullName evidence="3">SCP domain-containing protein</fullName>
    </recommendedName>
</protein>
<dbReference type="InterPro" id="IPR001283">
    <property type="entry name" value="CRISP-related"/>
</dbReference>
<keyword evidence="2" id="KW-1185">Reference proteome</keyword>
<comment type="caution">
    <text evidence="1">The sequence shown here is derived from an EMBL/GenBank/DDBJ whole genome shotgun (WGS) entry which is preliminary data.</text>
</comment>
<dbReference type="PANTHER" id="PTHR10334">
    <property type="entry name" value="CYSTEINE-RICH SECRETORY PROTEIN-RELATED"/>
    <property type="match status" value="1"/>
</dbReference>
<organism evidence="1 2">
    <name type="scientific">Porites evermanni</name>
    <dbReference type="NCBI Taxonomy" id="104178"/>
    <lineage>
        <taxon>Eukaryota</taxon>
        <taxon>Metazoa</taxon>
        <taxon>Cnidaria</taxon>
        <taxon>Anthozoa</taxon>
        <taxon>Hexacorallia</taxon>
        <taxon>Scleractinia</taxon>
        <taxon>Fungiina</taxon>
        <taxon>Poritidae</taxon>
        <taxon>Porites</taxon>
    </lineage>
</organism>